<dbReference type="PANTHER" id="PTHR33273:SF2">
    <property type="entry name" value="ENDONUCLEASE_EXONUCLEASE_PHOSPHATASE DOMAIN-CONTAINING PROTEIN"/>
    <property type="match status" value="1"/>
</dbReference>
<keyword evidence="4" id="KW-1185">Reference proteome</keyword>
<evidence type="ECO:0000313" key="4">
    <source>
        <dbReference type="Proteomes" id="UP001159042"/>
    </source>
</evidence>
<feature type="domain" description="Endonuclease/exonuclease/phosphatase" evidence="2">
    <location>
        <begin position="27"/>
        <end position="136"/>
    </location>
</feature>
<name>A0AAV8VZ26_9CUCU</name>
<feature type="compositionally biased region" description="Basic and acidic residues" evidence="1">
    <location>
        <begin position="398"/>
        <end position="424"/>
    </location>
</feature>
<dbReference type="GO" id="GO:0003824">
    <property type="term" value="F:catalytic activity"/>
    <property type="evidence" value="ECO:0007669"/>
    <property type="project" value="InterPro"/>
</dbReference>
<dbReference type="Gene3D" id="3.60.10.10">
    <property type="entry name" value="Endonuclease/exonuclease/phosphatase"/>
    <property type="match status" value="1"/>
</dbReference>
<dbReference type="Proteomes" id="UP001159042">
    <property type="component" value="Unassembled WGS sequence"/>
</dbReference>
<protein>
    <recommendedName>
        <fullName evidence="2">Endonuclease/exonuclease/phosphatase domain-containing protein</fullName>
    </recommendedName>
</protein>
<proteinExistence type="predicted"/>
<dbReference type="AlphaFoldDB" id="A0AAV8VZ26"/>
<dbReference type="EMBL" id="JANEYG010000018">
    <property type="protein sequence ID" value="KAJ8919395.1"/>
    <property type="molecule type" value="Genomic_DNA"/>
</dbReference>
<gene>
    <name evidence="3" type="ORF">NQ315_016488</name>
</gene>
<reference evidence="3 4" key="1">
    <citation type="journal article" date="2023" name="Insect Mol. Biol.">
        <title>Genome sequencing provides insights into the evolution of gene families encoding plant cell wall-degrading enzymes in longhorned beetles.</title>
        <authorList>
            <person name="Shin N.R."/>
            <person name="Okamura Y."/>
            <person name="Kirsch R."/>
            <person name="Pauchet Y."/>
        </authorList>
    </citation>
    <scope>NUCLEOTIDE SEQUENCE [LARGE SCALE GENOMIC DNA]</scope>
    <source>
        <strain evidence="3">EAD_L_NR</strain>
    </source>
</reference>
<comment type="caution">
    <text evidence="3">The sequence shown here is derived from an EMBL/GenBank/DDBJ whole genome shotgun (WGS) entry which is preliminary data.</text>
</comment>
<evidence type="ECO:0000256" key="1">
    <source>
        <dbReference type="SAM" id="MobiDB-lite"/>
    </source>
</evidence>
<feature type="region of interest" description="Disordered" evidence="1">
    <location>
        <begin position="382"/>
        <end position="424"/>
    </location>
</feature>
<evidence type="ECO:0000259" key="2">
    <source>
        <dbReference type="Pfam" id="PF14529"/>
    </source>
</evidence>
<dbReference type="Pfam" id="PF14529">
    <property type="entry name" value="Exo_endo_phos_2"/>
    <property type="match status" value="1"/>
</dbReference>
<dbReference type="InterPro" id="IPR005135">
    <property type="entry name" value="Endo/exonuclease/phosphatase"/>
</dbReference>
<evidence type="ECO:0000313" key="3">
    <source>
        <dbReference type="EMBL" id="KAJ8919395.1"/>
    </source>
</evidence>
<sequence length="493" mass="55950">MLQVPQLDTIEAVAVGIRTSRYGEVAVASCYHPPGRTILEQDIEALLTVGPRVIAIGDFNAKAQDWNSRQLNPSGAALRRFLENTVDLVAIGPEEPTFDGQGRFAPDVLDIALLKAIPAETDITSHHEGSSDHNPVLLTMGDPTPQGDIIVKRNTDWANFRAEMQRSTAIPRIETTDDLEAAVVSLETDIRTALERSTTETREVRQANYIGEIPLEAQQLIRDRRAARRRALRSGAPEHRRIANQLSRRVRAALDEHRQETWRRFVESLNPRDNSLWKTQKALKTRRRPVPHLHGEQGIVHTNRDKAEAFADSLELQCRENQLDDEDEEHTALVERRAMRIGQTPEDEEIQVIKTKAAKVYAKATDHENPLLRAAVDYVPDRAATHRRPRQQLLDPGRVGEERREDRRAPEDNHPADRVEPGQEEILRRAYTYRIFRSGLKAPDGRDRKRNAEDATPQGCSGVVQHYARYLETPALSKSLEMCRHHVNSKTRK</sequence>
<dbReference type="PANTHER" id="PTHR33273">
    <property type="entry name" value="DOMAIN-CONTAINING PROTEIN, PUTATIVE-RELATED"/>
    <property type="match status" value="1"/>
</dbReference>
<dbReference type="SUPFAM" id="SSF56219">
    <property type="entry name" value="DNase I-like"/>
    <property type="match status" value="1"/>
</dbReference>
<accession>A0AAV8VZ26</accession>
<organism evidence="3 4">
    <name type="scientific">Exocentrus adspersus</name>
    <dbReference type="NCBI Taxonomy" id="1586481"/>
    <lineage>
        <taxon>Eukaryota</taxon>
        <taxon>Metazoa</taxon>
        <taxon>Ecdysozoa</taxon>
        <taxon>Arthropoda</taxon>
        <taxon>Hexapoda</taxon>
        <taxon>Insecta</taxon>
        <taxon>Pterygota</taxon>
        <taxon>Neoptera</taxon>
        <taxon>Endopterygota</taxon>
        <taxon>Coleoptera</taxon>
        <taxon>Polyphaga</taxon>
        <taxon>Cucujiformia</taxon>
        <taxon>Chrysomeloidea</taxon>
        <taxon>Cerambycidae</taxon>
        <taxon>Lamiinae</taxon>
        <taxon>Acanthocinini</taxon>
        <taxon>Exocentrus</taxon>
    </lineage>
</organism>
<dbReference type="InterPro" id="IPR036691">
    <property type="entry name" value="Endo/exonu/phosph_ase_sf"/>
</dbReference>